<proteinExistence type="predicted"/>
<evidence type="ECO:0000256" key="2">
    <source>
        <dbReference type="PROSITE-ProRule" id="PRU00335"/>
    </source>
</evidence>
<dbReference type="InterPro" id="IPR009057">
    <property type="entry name" value="Homeodomain-like_sf"/>
</dbReference>
<keyword evidence="1 2" id="KW-0238">DNA-binding</keyword>
<dbReference type="GO" id="GO:0003700">
    <property type="term" value="F:DNA-binding transcription factor activity"/>
    <property type="evidence" value="ECO:0007669"/>
    <property type="project" value="TreeGrafter"/>
</dbReference>
<dbReference type="PANTHER" id="PTHR30055">
    <property type="entry name" value="HTH-TYPE TRANSCRIPTIONAL REGULATOR RUTR"/>
    <property type="match status" value="1"/>
</dbReference>
<dbReference type="PRINTS" id="PR00455">
    <property type="entry name" value="HTHTETR"/>
</dbReference>
<keyword evidence="5" id="KW-1185">Reference proteome</keyword>
<sequence>MYPIQRCIGYSHDVTDLPAISPRRERTRERLLDAAAEVFARVGFGAASVEAIADAAGFTRGAFYSNFESKEALFLALIERQGRRHVAALEAAVARLDADVVRARHLNSDAIRSVLAAVTQGKVPESGWYLMNSEFELLAMRAPGIGAAWMAQQRAMRAELSGVLDRLLGGLGLRFTTDPAIAVELLLGAWAASARDASVAGEPEVAPEALEALVDLLITEA</sequence>
<dbReference type="InterPro" id="IPR001647">
    <property type="entry name" value="HTH_TetR"/>
</dbReference>
<dbReference type="GO" id="GO:0000976">
    <property type="term" value="F:transcription cis-regulatory region binding"/>
    <property type="evidence" value="ECO:0007669"/>
    <property type="project" value="TreeGrafter"/>
</dbReference>
<dbReference type="Pfam" id="PF00440">
    <property type="entry name" value="TetR_N"/>
    <property type="match status" value="1"/>
</dbReference>
<reference evidence="4 5" key="1">
    <citation type="submission" date="2019-01" db="EMBL/GenBank/DDBJ databases">
        <title>Genome sequencing of strain 2JSPR-7.</title>
        <authorList>
            <person name="Heo J."/>
            <person name="Kim S.-J."/>
            <person name="Kim J.-S."/>
            <person name="Hong S.-B."/>
            <person name="Kwon S.-W."/>
        </authorList>
    </citation>
    <scope>NUCLEOTIDE SEQUENCE [LARGE SCALE GENOMIC DNA]</scope>
    <source>
        <strain evidence="4 5">2JSPR-7</strain>
    </source>
</reference>
<dbReference type="InterPro" id="IPR050109">
    <property type="entry name" value="HTH-type_TetR-like_transc_reg"/>
</dbReference>
<evidence type="ECO:0000313" key="4">
    <source>
        <dbReference type="EMBL" id="QAY63856.1"/>
    </source>
</evidence>
<dbReference type="Gene3D" id="1.10.357.10">
    <property type="entry name" value="Tetracycline Repressor, domain 2"/>
    <property type="match status" value="1"/>
</dbReference>
<dbReference type="SUPFAM" id="SSF46689">
    <property type="entry name" value="Homeodomain-like"/>
    <property type="match status" value="1"/>
</dbReference>
<dbReference type="EMBL" id="CP035495">
    <property type="protein sequence ID" value="QAY63856.1"/>
    <property type="molecule type" value="Genomic_DNA"/>
</dbReference>
<dbReference type="PROSITE" id="PS50977">
    <property type="entry name" value="HTH_TETR_2"/>
    <property type="match status" value="1"/>
</dbReference>
<evidence type="ECO:0000313" key="5">
    <source>
        <dbReference type="Proteomes" id="UP000291758"/>
    </source>
</evidence>
<dbReference type="PANTHER" id="PTHR30055:SF241">
    <property type="entry name" value="TRANSCRIPTIONAL REGULATORY PROTEIN"/>
    <property type="match status" value="1"/>
</dbReference>
<evidence type="ECO:0000256" key="1">
    <source>
        <dbReference type="ARBA" id="ARBA00023125"/>
    </source>
</evidence>
<protein>
    <submittedName>
        <fullName evidence="4">TetR/AcrR family transcriptional regulator</fullName>
    </submittedName>
</protein>
<organism evidence="4 5">
    <name type="scientific">Xylanimonas allomyrinae</name>
    <dbReference type="NCBI Taxonomy" id="2509459"/>
    <lineage>
        <taxon>Bacteria</taxon>
        <taxon>Bacillati</taxon>
        <taxon>Actinomycetota</taxon>
        <taxon>Actinomycetes</taxon>
        <taxon>Micrococcales</taxon>
        <taxon>Promicromonosporaceae</taxon>
        <taxon>Xylanimonas</taxon>
    </lineage>
</organism>
<evidence type="ECO:0000259" key="3">
    <source>
        <dbReference type="PROSITE" id="PS50977"/>
    </source>
</evidence>
<accession>A0A4P6EN90</accession>
<dbReference type="AlphaFoldDB" id="A0A4P6EN90"/>
<dbReference type="Proteomes" id="UP000291758">
    <property type="component" value="Chromosome"/>
</dbReference>
<feature type="DNA-binding region" description="H-T-H motif" evidence="2">
    <location>
        <begin position="48"/>
        <end position="67"/>
    </location>
</feature>
<dbReference type="KEGG" id="xyl:ET495_12115"/>
<dbReference type="OrthoDB" id="7252896at2"/>
<feature type="domain" description="HTH tetR-type" evidence="3">
    <location>
        <begin position="25"/>
        <end position="85"/>
    </location>
</feature>
<name>A0A4P6EN90_9MICO</name>
<gene>
    <name evidence="4" type="ORF">ET495_12115</name>
</gene>